<dbReference type="InterPro" id="IPR008266">
    <property type="entry name" value="Tyr_kinase_AS"/>
</dbReference>
<keyword evidence="4" id="KW-1185">Reference proteome</keyword>
<dbReference type="Gene3D" id="1.10.510.10">
    <property type="entry name" value="Transferase(Phosphotransferase) domain 1"/>
    <property type="match status" value="1"/>
</dbReference>
<evidence type="ECO:0000256" key="2">
    <source>
        <dbReference type="ARBA" id="ARBA00022840"/>
    </source>
</evidence>
<feature type="domain" description="Protein kinase" evidence="3">
    <location>
        <begin position="1"/>
        <end position="190"/>
    </location>
</feature>
<dbReference type="SMART" id="SM00219">
    <property type="entry name" value="TyrKc"/>
    <property type="match status" value="1"/>
</dbReference>
<evidence type="ECO:0000256" key="1">
    <source>
        <dbReference type="ARBA" id="ARBA00022741"/>
    </source>
</evidence>
<evidence type="ECO:0000313" key="5">
    <source>
        <dbReference type="WBParaSite" id="EEL_0000430901-mRNA-1"/>
    </source>
</evidence>
<dbReference type="AlphaFoldDB" id="A0A0R3RRF0"/>
<dbReference type="InterPro" id="IPR050198">
    <property type="entry name" value="Non-receptor_tyrosine_kinases"/>
</dbReference>
<dbReference type="GO" id="GO:0004713">
    <property type="term" value="F:protein tyrosine kinase activity"/>
    <property type="evidence" value="ECO:0007669"/>
    <property type="project" value="InterPro"/>
</dbReference>
<keyword evidence="2" id="KW-0067">ATP-binding</keyword>
<proteinExistence type="predicted"/>
<evidence type="ECO:0000313" key="4">
    <source>
        <dbReference type="Proteomes" id="UP000050640"/>
    </source>
</evidence>
<organism evidence="4 5">
    <name type="scientific">Elaeophora elaphi</name>
    <dbReference type="NCBI Taxonomy" id="1147741"/>
    <lineage>
        <taxon>Eukaryota</taxon>
        <taxon>Metazoa</taxon>
        <taxon>Ecdysozoa</taxon>
        <taxon>Nematoda</taxon>
        <taxon>Chromadorea</taxon>
        <taxon>Rhabditida</taxon>
        <taxon>Spirurina</taxon>
        <taxon>Spiruromorpha</taxon>
        <taxon>Filarioidea</taxon>
        <taxon>Onchocercidae</taxon>
        <taxon>Elaeophora</taxon>
    </lineage>
</organism>
<name>A0A0R3RRF0_9BILA</name>
<dbReference type="STRING" id="1147741.A0A0R3RRF0"/>
<dbReference type="PROSITE" id="PS50011">
    <property type="entry name" value="PROTEIN_KINASE_DOM"/>
    <property type="match status" value="1"/>
</dbReference>
<dbReference type="InterPro" id="IPR000719">
    <property type="entry name" value="Prot_kinase_dom"/>
</dbReference>
<dbReference type="WBParaSite" id="EEL_0000430901-mRNA-1">
    <property type="protein sequence ID" value="EEL_0000430901-mRNA-1"/>
    <property type="gene ID" value="EEL_0000430901"/>
</dbReference>
<dbReference type="PRINTS" id="PR00109">
    <property type="entry name" value="TYRKINASE"/>
</dbReference>
<protein>
    <submittedName>
        <fullName evidence="5">Non-specific protein-tyrosine kinase</fullName>
    </submittedName>
</protein>
<accession>A0A0R3RRF0</accession>
<evidence type="ECO:0000259" key="3">
    <source>
        <dbReference type="PROSITE" id="PS50011"/>
    </source>
</evidence>
<dbReference type="InterPro" id="IPR001245">
    <property type="entry name" value="Ser-Thr/Tyr_kinase_cat_dom"/>
</dbReference>
<dbReference type="Pfam" id="PF07714">
    <property type="entry name" value="PK_Tyr_Ser-Thr"/>
    <property type="match status" value="1"/>
</dbReference>
<dbReference type="PROSITE" id="PS00109">
    <property type="entry name" value="PROTEIN_KINASE_TYR"/>
    <property type="match status" value="1"/>
</dbReference>
<sequence length="195" mass="22477">MIIVEFCDGKSLKFQYLRKNGAHLGIVTRYRFGKEESTALKYLEEKQCIHRDIAATNYFLTEHELMLKICDFGLSVTEQRASNSELLLPTKWFALEAIKSVQFTTKSDIWASSVSSRYSPMSVNHIVLSGMSNAQVRQKLTDGSKHRMEILLEVPPGIVELIKKCWKEELKLRLTFKKIDRTFTKISIFLKAILI</sequence>
<reference evidence="5" key="1">
    <citation type="submission" date="2017-02" db="UniProtKB">
        <authorList>
            <consortium name="WormBaseParasite"/>
        </authorList>
    </citation>
    <scope>IDENTIFICATION</scope>
</reference>
<dbReference type="InterPro" id="IPR011009">
    <property type="entry name" value="Kinase-like_dom_sf"/>
</dbReference>
<dbReference type="PANTHER" id="PTHR24418">
    <property type="entry name" value="TYROSINE-PROTEIN KINASE"/>
    <property type="match status" value="1"/>
</dbReference>
<dbReference type="Proteomes" id="UP000050640">
    <property type="component" value="Unplaced"/>
</dbReference>
<keyword evidence="1" id="KW-0547">Nucleotide-binding</keyword>
<dbReference type="InterPro" id="IPR020635">
    <property type="entry name" value="Tyr_kinase_cat_dom"/>
</dbReference>
<dbReference type="GO" id="GO:0005524">
    <property type="term" value="F:ATP binding"/>
    <property type="evidence" value="ECO:0007669"/>
    <property type="project" value="UniProtKB-KW"/>
</dbReference>
<dbReference type="SUPFAM" id="SSF56112">
    <property type="entry name" value="Protein kinase-like (PK-like)"/>
    <property type="match status" value="1"/>
</dbReference>